<sequence>MPGPPRNGDADELLAADVLGAFGVTAADIERVATRSTTDASNDGDGRSLEAALATVLDDGRDKTTILRETIARSNRGLSCAARYPQEAVKRELTAVFESIGWSLSLERAITAAPRDRLELRAVDPEGRQREATFEYPETPLGTDNLPAVLWSIEESLLAGTQARFVLLSGGDDRWRAALVDERELERLQERYGRRIAPFERPVVPECGLALEAYVPGSEDSDTSAPWPAWAADRESSEGSRFSKGQSSAERGEEGVASLIEEAESGSIGEAGSRSRSGSESESEPTTDARKRPTTDARKRPTSTPSTPSTTSTPSTPSTTSTTSASETDPNTTRQTSPPSTEADGFELRGGSPSVSRVSEDGSDNSNERRTDDSEHSSQESGRAARVADAFANAEDPRDGESRGATSSGDERTGRSNDDPGLGSLSGSSDTARVSNDAFGSGLEWESEDDRYRALGAALGAGGNVSVEGLLEDDDFLPELPAAEPDETRIEFADEFDPGAVQQAKAAAEQSGFVWVDSGSLETTRVSNK</sequence>
<keyword evidence="3" id="KW-1185">Reference proteome</keyword>
<comment type="caution">
    <text evidence="2">The sequence shown here is derived from an EMBL/GenBank/DDBJ whole genome shotgun (WGS) entry which is preliminary data.</text>
</comment>
<feature type="compositionally biased region" description="Basic and acidic residues" evidence="1">
    <location>
        <begin position="409"/>
        <end position="418"/>
    </location>
</feature>
<dbReference type="OrthoDB" id="157461at2157"/>
<feature type="compositionally biased region" description="Polar residues" evidence="1">
    <location>
        <begin position="325"/>
        <end position="340"/>
    </location>
</feature>
<protein>
    <submittedName>
        <fullName evidence="2">Uncharacterized protein</fullName>
    </submittedName>
</protein>
<evidence type="ECO:0000313" key="3">
    <source>
        <dbReference type="Proteomes" id="UP000011607"/>
    </source>
</evidence>
<evidence type="ECO:0000313" key="2">
    <source>
        <dbReference type="EMBL" id="EMA31321.1"/>
    </source>
</evidence>
<evidence type="ECO:0000256" key="1">
    <source>
        <dbReference type="SAM" id="MobiDB-lite"/>
    </source>
</evidence>
<feature type="compositionally biased region" description="Basic and acidic residues" evidence="1">
    <location>
        <begin position="287"/>
        <end position="299"/>
    </location>
</feature>
<dbReference type="PATRIC" id="fig|1227454.3.peg.3236"/>
<dbReference type="Proteomes" id="UP000011607">
    <property type="component" value="Unassembled WGS sequence"/>
</dbReference>
<proteinExistence type="predicted"/>
<organism evidence="2 3">
    <name type="scientific">Halobiforma nitratireducens JCM 10879</name>
    <dbReference type="NCBI Taxonomy" id="1227454"/>
    <lineage>
        <taxon>Archaea</taxon>
        <taxon>Methanobacteriati</taxon>
        <taxon>Methanobacteriota</taxon>
        <taxon>Stenosarchaea group</taxon>
        <taxon>Halobacteria</taxon>
        <taxon>Halobacteriales</taxon>
        <taxon>Natrialbaceae</taxon>
        <taxon>Halobiforma</taxon>
    </lineage>
</organism>
<feature type="compositionally biased region" description="Polar residues" evidence="1">
    <location>
        <begin position="239"/>
        <end position="249"/>
    </location>
</feature>
<feature type="compositionally biased region" description="Low complexity" evidence="1">
    <location>
        <begin position="384"/>
        <end position="394"/>
    </location>
</feature>
<accession>M0LCL1</accession>
<feature type="compositionally biased region" description="Low complexity" evidence="1">
    <location>
        <begin position="302"/>
        <end position="324"/>
    </location>
</feature>
<dbReference type="AlphaFoldDB" id="M0LCL1"/>
<feature type="compositionally biased region" description="Low complexity" evidence="1">
    <location>
        <begin position="265"/>
        <end position="280"/>
    </location>
</feature>
<gene>
    <name evidence="2" type="ORF">C446_15805</name>
</gene>
<feature type="compositionally biased region" description="Basic and acidic residues" evidence="1">
    <location>
        <begin position="366"/>
        <end position="378"/>
    </location>
</feature>
<dbReference type="EMBL" id="AOMA01000161">
    <property type="protein sequence ID" value="EMA31321.1"/>
    <property type="molecule type" value="Genomic_DNA"/>
</dbReference>
<feature type="region of interest" description="Disordered" evidence="1">
    <location>
        <begin position="216"/>
        <end position="447"/>
    </location>
</feature>
<name>M0LCL1_9EURY</name>
<dbReference type="RefSeq" id="WP_006674047.1">
    <property type="nucleotide sequence ID" value="NZ_AOMA01000161.1"/>
</dbReference>
<dbReference type="eggNOG" id="arCOG10788">
    <property type="taxonomic scope" value="Archaea"/>
</dbReference>
<reference evidence="2 3" key="1">
    <citation type="journal article" date="2014" name="PLoS Genet.">
        <title>Phylogenetically driven sequencing of extremely halophilic archaea reveals strategies for static and dynamic osmo-response.</title>
        <authorList>
            <person name="Becker E.A."/>
            <person name="Seitzer P.M."/>
            <person name="Tritt A."/>
            <person name="Larsen D."/>
            <person name="Krusor M."/>
            <person name="Yao A.I."/>
            <person name="Wu D."/>
            <person name="Madern D."/>
            <person name="Eisen J.A."/>
            <person name="Darling A.E."/>
            <person name="Facciotti M.T."/>
        </authorList>
    </citation>
    <scope>NUCLEOTIDE SEQUENCE [LARGE SCALE GENOMIC DNA]</scope>
    <source>
        <strain evidence="2 3">JCM 10879</strain>
    </source>
</reference>